<keyword evidence="2" id="KW-1185">Reference proteome</keyword>
<reference evidence="1" key="1">
    <citation type="journal article" date="2014" name="Int. J. Syst. Evol. Microbiol.">
        <title>Complete genome sequence of Corynebacterium casei LMG S-19264T (=DSM 44701T), isolated from a smear-ripened cheese.</title>
        <authorList>
            <consortium name="US DOE Joint Genome Institute (JGI-PGF)"/>
            <person name="Walter F."/>
            <person name="Albersmeier A."/>
            <person name="Kalinowski J."/>
            <person name="Ruckert C."/>
        </authorList>
    </citation>
    <scope>NUCLEOTIDE SEQUENCE</scope>
    <source>
        <strain evidence="1">KCTC 32513</strain>
    </source>
</reference>
<comment type="caution">
    <text evidence="1">The sequence shown here is derived from an EMBL/GenBank/DDBJ whole genome shotgun (WGS) entry which is preliminary data.</text>
</comment>
<dbReference type="EMBL" id="BMZH01000002">
    <property type="protein sequence ID" value="GHA85307.1"/>
    <property type="molecule type" value="Genomic_DNA"/>
</dbReference>
<organism evidence="1 2">
    <name type="scientific">Algimonas arctica</name>
    <dbReference type="NCBI Taxonomy" id="1479486"/>
    <lineage>
        <taxon>Bacteria</taxon>
        <taxon>Pseudomonadati</taxon>
        <taxon>Pseudomonadota</taxon>
        <taxon>Alphaproteobacteria</taxon>
        <taxon>Maricaulales</taxon>
        <taxon>Robiginitomaculaceae</taxon>
        <taxon>Algimonas</taxon>
    </lineage>
</organism>
<evidence type="ECO:0000313" key="1">
    <source>
        <dbReference type="EMBL" id="GHA85307.1"/>
    </source>
</evidence>
<accession>A0A8J3CNY7</accession>
<sequence length="56" mass="6114">MQICRLGISLYNEQFVGGRGVGAPLTYQLSKAHDLITNPALIVTKWLAGSGTRKRL</sequence>
<evidence type="ECO:0000313" key="2">
    <source>
        <dbReference type="Proteomes" id="UP000634004"/>
    </source>
</evidence>
<dbReference type="Proteomes" id="UP000634004">
    <property type="component" value="Unassembled WGS sequence"/>
</dbReference>
<reference evidence="1" key="2">
    <citation type="submission" date="2020-09" db="EMBL/GenBank/DDBJ databases">
        <authorList>
            <person name="Sun Q."/>
            <person name="Kim S."/>
        </authorList>
    </citation>
    <scope>NUCLEOTIDE SEQUENCE</scope>
    <source>
        <strain evidence="1">KCTC 32513</strain>
    </source>
</reference>
<gene>
    <name evidence="1" type="ORF">GCM10009069_05550</name>
</gene>
<dbReference type="AlphaFoldDB" id="A0A8J3CNY7"/>
<name>A0A8J3CNY7_9PROT</name>
<protein>
    <submittedName>
        <fullName evidence="1">Uncharacterized protein</fullName>
    </submittedName>
</protein>
<proteinExistence type="predicted"/>